<proteinExistence type="predicted"/>
<protein>
    <submittedName>
        <fullName evidence="1">Noncanonical pyrimidine nucleotidase, YjjG family</fullName>
    </submittedName>
</protein>
<dbReference type="AlphaFoldDB" id="A0A4U6D4N5"/>
<gene>
    <name evidence="1" type="ORF">FDK13_16020</name>
</gene>
<evidence type="ECO:0000313" key="2">
    <source>
        <dbReference type="Proteomes" id="UP000304900"/>
    </source>
</evidence>
<dbReference type="EMBL" id="SZVO01000007">
    <property type="protein sequence ID" value="TKT91157.1"/>
    <property type="molecule type" value="Genomic_DNA"/>
</dbReference>
<dbReference type="RefSeq" id="WP_137341018.1">
    <property type="nucleotide sequence ID" value="NZ_BSQH01000013.1"/>
</dbReference>
<dbReference type="InterPro" id="IPR023198">
    <property type="entry name" value="PGP-like_dom2"/>
</dbReference>
<dbReference type="SUPFAM" id="SSF56784">
    <property type="entry name" value="HAD-like"/>
    <property type="match status" value="1"/>
</dbReference>
<keyword evidence="2" id="KW-1185">Reference proteome</keyword>
<dbReference type="Gene3D" id="3.40.50.1000">
    <property type="entry name" value="HAD superfamily/HAD-like"/>
    <property type="match status" value="1"/>
</dbReference>
<dbReference type="PANTHER" id="PTHR47478:SF1">
    <property type="entry name" value="PYRIMIDINE 5'-NUCLEOTIDASE YJJG"/>
    <property type="match status" value="1"/>
</dbReference>
<organism evidence="1 2">
    <name type="scientific">Dyadobacter frigoris</name>
    <dbReference type="NCBI Taxonomy" id="2576211"/>
    <lineage>
        <taxon>Bacteria</taxon>
        <taxon>Pseudomonadati</taxon>
        <taxon>Bacteroidota</taxon>
        <taxon>Cytophagia</taxon>
        <taxon>Cytophagales</taxon>
        <taxon>Spirosomataceae</taxon>
        <taxon>Dyadobacter</taxon>
    </lineage>
</organism>
<dbReference type="InterPro" id="IPR006439">
    <property type="entry name" value="HAD-SF_hydro_IA"/>
</dbReference>
<dbReference type="SFLD" id="SFLDG01129">
    <property type="entry name" value="C1.5:_HAD__Beta-PGM__Phosphata"/>
    <property type="match status" value="1"/>
</dbReference>
<dbReference type="GO" id="GO:0008253">
    <property type="term" value="F:5'-nucleotidase activity"/>
    <property type="evidence" value="ECO:0007669"/>
    <property type="project" value="InterPro"/>
</dbReference>
<dbReference type="NCBIfam" id="TIGR02254">
    <property type="entry name" value="YjjG_YfnB"/>
    <property type="match status" value="1"/>
</dbReference>
<dbReference type="Pfam" id="PF13419">
    <property type="entry name" value="HAD_2"/>
    <property type="match status" value="1"/>
</dbReference>
<name>A0A4U6D4N5_9BACT</name>
<comment type="caution">
    <text evidence="1">The sequence shown here is derived from an EMBL/GenBank/DDBJ whole genome shotgun (WGS) entry which is preliminary data.</text>
</comment>
<dbReference type="InterPro" id="IPR023214">
    <property type="entry name" value="HAD_sf"/>
</dbReference>
<evidence type="ECO:0000313" key="1">
    <source>
        <dbReference type="EMBL" id="TKT91157.1"/>
    </source>
</evidence>
<dbReference type="Gene3D" id="1.10.150.240">
    <property type="entry name" value="Putative phosphatase, domain 2"/>
    <property type="match status" value="1"/>
</dbReference>
<dbReference type="InterPro" id="IPR036412">
    <property type="entry name" value="HAD-like_sf"/>
</dbReference>
<dbReference type="InterPro" id="IPR052550">
    <property type="entry name" value="Pyrimidine_5'-ntase_YjjG"/>
</dbReference>
<dbReference type="PANTHER" id="PTHR47478">
    <property type="match status" value="1"/>
</dbReference>
<dbReference type="SFLD" id="SFLDS00003">
    <property type="entry name" value="Haloacid_Dehalogenase"/>
    <property type="match status" value="1"/>
</dbReference>
<dbReference type="NCBIfam" id="TIGR01549">
    <property type="entry name" value="HAD-SF-IA-v1"/>
    <property type="match status" value="1"/>
</dbReference>
<dbReference type="Proteomes" id="UP000304900">
    <property type="component" value="Unassembled WGS sequence"/>
</dbReference>
<reference evidence="1 2" key="1">
    <citation type="submission" date="2019-05" db="EMBL/GenBank/DDBJ databases">
        <title>Dyadobacter AR-3-8 sp. nov., isolated from arctic soil.</title>
        <authorList>
            <person name="Chaudhary D.K."/>
        </authorList>
    </citation>
    <scope>NUCLEOTIDE SEQUENCE [LARGE SCALE GENOMIC DNA]</scope>
    <source>
        <strain evidence="1 2">AR-3-8</strain>
    </source>
</reference>
<sequence>MKYKHLFFDLDHTLWDFEKNSSESLEDIYYNSDLKQHGVSSIEHFIQSFLRINTALWDAFDRGTLHHAYIRENRFKMVFDELGVACPSNHVEIGEIYLNTLPQKKHLLEGALDILNYVTDKGYAVHIVTNGFNDIQAKKISSSGISHFFKNVITFENACAKKPDPKIFAYALEMANALPEESIMIGDNWIADVMGAKQFGLDTVYLNPAGLSFDESPTYDIRRLEELKLIF</sequence>
<accession>A0A4U6D4N5</accession>
<dbReference type="InterPro" id="IPR041492">
    <property type="entry name" value="HAD_2"/>
</dbReference>
<dbReference type="InterPro" id="IPR011951">
    <property type="entry name" value="HAD-SF_hydro_IA_YjjG/PynA"/>
</dbReference>
<dbReference type="OrthoDB" id="9802350at2"/>